<dbReference type="Proteomes" id="UP001519345">
    <property type="component" value="Unassembled WGS sequence"/>
</dbReference>
<feature type="region of interest" description="Disordered" evidence="1">
    <location>
        <begin position="209"/>
        <end position="230"/>
    </location>
</feature>
<gene>
    <name evidence="2" type="ORF">J2Z83_003939</name>
</gene>
<proteinExistence type="predicted"/>
<sequence>MSSATPPSFSDVNDYKNKTIKKLKEVDEDLASFNNKGDETDVKAIMNQIETAMNNAKASEGKARFADFEGASQGSVLAELKDYNKGKNQEREEKIENLDSESKGVLEQARWDYENGELDKSTLEAIITGLITGGSGFLENLMKNKQADELSSEDAEKVAEWGADNRVLFLDPKTMLKEQEELGFEGEKGGYETEEVWSINLQINQQKHAQLTAQSEGDNKAEQEAKDKEKQLREKYADLSAHLIKEDEPPHVLPNEQLQLENGDNFNYRVDSEGHLHYEGEPGYEYYEEAHKQSAGQQVQGVLAKTVFTSLVGWGTGSLVANASLKSQAGMSILGGTTGAGSELLGPNKYNVLYVPSTDEVKTMIYRTNKNGETENLVIDSQGKEILKNSGWNDY</sequence>
<feature type="compositionally biased region" description="Basic and acidic residues" evidence="1">
    <location>
        <begin position="217"/>
        <end position="230"/>
    </location>
</feature>
<reference evidence="2 3" key="1">
    <citation type="submission" date="2021-03" db="EMBL/GenBank/DDBJ databases">
        <title>Genomic Encyclopedia of Type Strains, Phase IV (KMG-IV): sequencing the most valuable type-strain genomes for metagenomic binning, comparative biology and taxonomic classification.</title>
        <authorList>
            <person name="Goeker M."/>
        </authorList>
    </citation>
    <scope>NUCLEOTIDE SEQUENCE [LARGE SCALE GENOMIC DNA]</scope>
    <source>
        <strain evidence="2 3">DSM 25609</strain>
    </source>
</reference>
<evidence type="ECO:0000313" key="3">
    <source>
        <dbReference type="Proteomes" id="UP001519345"/>
    </source>
</evidence>
<accession>A0ABS4IP45</accession>
<evidence type="ECO:0000313" key="2">
    <source>
        <dbReference type="EMBL" id="MBP1971784.1"/>
    </source>
</evidence>
<evidence type="ECO:0000256" key="1">
    <source>
        <dbReference type="SAM" id="MobiDB-lite"/>
    </source>
</evidence>
<name>A0ABS4IP45_9BACI</name>
<keyword evidence="3" id="KW-1185">Reference proteome</keyword>
<comment type="caution">
    <text evidence="2">The sequence shown here is derived from an EMBL/GenBank/DDBJ whole genome shotgun (WGS) entry which is preliminary data.</text>
</comment>
<dbReference type="EMBL" id="JAGGKX010000038">
    <property type="protein sequence ID" value="MBP1971784.1"/>
    <property type="molecule type" value="Genomic_DNA"/>
</dbReference>
<protein>
    <recommendedName>
        <fullName evidence="4">LXG domain-containing protein</fullName>
    </recommendedName>
</protein>
<organism evidence="2 3">
    <name type="scientific">Virgibacillus natechei</name>
    <dbReference type="NCBI Taxonomy" id="1216297"/>
    <lineage>
        <taxon>Bacteria</taxon>
        <taxon>Bacillati</taxon>
        <taxon>Bacillota</taxon>
        <taxon>Bacilli</taxon>
        <taxon>Bacillales</taxon>
        <taxon>Bacillaceae</taxon>
        <taxon>Virgibacillus</taxon>
    </lineage>
</organism>
<evidence type="ECO:0008006" key="4">
    <source>
        <dbReference type="Google" id="ProtNLM"/>
    </source>
</evidence>